<keyword evidence="3" id="KW-1185">Reference proteome</keyword>
<name>A0A8J3JBW4_9ACTN</name>
<dbReference type="InterPro" id="IPR050177">
    <property type="entry name" value="Lipid_A_modif_metabolic_enz"/>
</dbReference>
<dbReference type="SUPFAM" id="SSF51735">
    <property type="entry name" value="NAD(P)-binding Rossmann-fold domains"/>
    <property type="match status" value="1"/>
</dbReference>
<dbReference type="PANTHER" id="PTHR43245">
    <property type="entry name" value="BIFUNCTIONAL POLYMYXIN RESISTANCE PROTEIN ARNA"/>
    <property type="match status" value="1"/>
</dbReference>
<dbReference type="AlphaFoldDB" id="A0A8J3JBW4"/>
<proteinExistence type="predicted"/>
<dbReference type="Proteomes" id="UP000601223">
    <property type="component" value="Unassembled WGS sequence"/>
</dbReference>
<dbReference type="Pfam" id="PF01370">
    <property type="entry name" value="Epimerase"/>
    <property type="match status" value="1"/>
</dbReference>
<dbReference type="InterPro" id="IPR001509">
    <property type="entry name" value="Epimerase_deHydtase"/>
</dbReference>
<dbReference type="EMBL" id="BONF01000008">
    <property type="protein sequence ID" value="GIF79784.1"/>
    <property type="molecule type" value="Genomic_DNA"/>
</dbReference>
<evidence type="ECO:0000259" key="1">
    <source>
        <dbReference type="Pfam" id="PF01370"/>
    </source>
</evidence>
<protein>
    <submittedName>
        <fullName evidence="2">NAD dependent epimerase/dehydratase</fullName>
    </submittedName>
</protein>
<organism evidence="2 3">
    <name type="scientific">Catellatospora bangladeshensis</name>
    <dbReference type="NCBI Taxonomy" id="310355"/>
    <lineage>
        <taxon>Bacteria</taxon>
        <taxon>Bacillati</taxon>
        <taxon>Actinomycetota</taxon>
        <taxon>Actinomycetes</taxon>
        <taxon>Micromonosporales</taxon>
        <taxon>Micromonosporaceae</taxon>
        <taxon>Catellatospora</taxon>
    </lineage>
</organism>
<evidence type="ECO:0000313" key="2">
    <source>
        <dbReference type="EMBL" id="GIF79784.1"/>
    </source>
</evidence>
<comment type="caution">
    <text evidence="2">The sequence shown here is derived from an EMBL/GenBank/DDBJ whole genome shotgun (WGS) entry which is preliminary data.</text>
</comment>
<dbReference type="InterPro" id="IPR036291">
    <property type="entry name" value="NAD(P)-bd_dom_sf"/>
</dbReference>
<dbReference type="PANTHER" id="PTHR43245:SF13">
    <property type="entry name" value="UDP-D-APIOSE_UDP-D-XYLOSE SYNTHASE 2"/>
    <property type="match status" value="1"/>
</dbReference>
<dbReference type="Gene3D" id="3.90.25.10">
    <property type="entry name" value="UDP-galactose 4-epimerase, domain 1"/>
    <property type="match status" value="1"/>
</dbReference>
<evidence type="ECO:0000313" key="3">
    <source>
        <dbReference type="Proteomes" id="UP000601223"/>
    </source>
</evidence>
<reference evidence="2 3" key="1">
    <citation type="submission" date="2021-01" db="EMBL/GenBank/DDBJ databases">
        <title>Whole genome shotgun sequence of Catellatospora bangladeshensis NBRC 107357.</title>
        <authorList>
            <person name="Komaki H."/>
            <person name="Tamura T."/>
        </authorList>
    </citation>
    <scope>NUCLEOTIDE SEQUENCE [LARGE SCALE GENOMIC DNA]</scope>
    <source>
        <strain evidence="2 3">NBRC 107357</strain>
    </source>
</reference>
<gene>
    <name evidence="2" type="primary">wcaG</name>
    <name evidence="2" type="ORF">Cba03nite_11330</name>
</gene>
<feature type="domain" description="NAD-dependent epimerase/dehydratase" evidence="1">
    <location>
        <begin position="7"/>
        <end position="225"/>
    </location>
</feature>
<dbReference type="Gene3D" id="3.40.50.720">
    <property type="entry name" value="NAD(P)-binding Rossmann-like Domain"/>
    <property type="match status" value="1"/>
</dbReference>
<sequence length="297" mass="33182">MTNETLLVTGGAGFVGTHLIRALLESRPAARIVSVDNYFTGTHENEIDDPRVTYLDGSTVDIFKIWAEHGLDSPKMVFHLGEYARIVQSFDEFDRTWEYNTHGTKEVVRFCAQHGARLVYSASSSKFGNEGRDEHLNPYAWTKAKNVELIKNYGEWYGLDYVITYFYNAYGPGQISAGTYATVIGIFERQYLAGEPLTVVSPGTQTRDFTHISDIISGILVSAEGGKGDGYLLGCGREWELTEVAKLFGTEYVMIPAKRGERVHGRADNSKVRALGWTPKVALDEYIGEFVRSNPRP</sequence>
<accession>A0A8J3JBW4</accession>
<dbReference type="RefSeq" id="WP_203742751.1">
    <property type="nucleotide sequence ID" value="NZ_BONF01000008.1"/>
</dbReference>